<dbReference type="PIR" id="B81213">
    <property type="entry name" value="B81213"/>
</dbReference>
<dbReference type="Proteomes" id="UP000000425">
    <property type="component" value="Chromosome"/>
</dbReference>
<dbReference type="EMBL" id="AE002098">
    <property type="protein sequence ID" value="AAF40772.1"/>
    <property type="molecule type" value="Genomic_DNA"/>
</dbReference>
<accession>Q9K156</accession>
<name>Q9K156_NEIMB</name>
<dbReference type="PaxDb" id="122586-NMB0328"/>
<organism evidence="1 2">
    <name type="scientific">Neisseria meningitidis serogroup B (strain ATCC BAA-335 / MC58)</name>
    <dbReference type="NCBI Taxonomy" id="122586"/>
    <lineage>
        <taxon>Bacteria</taxon>
        <taxon>Pseudomonadati</taxon>
        <taxon>Pseudomonadota</taxon>
        <taxon>Betaproteobacteria</taxon>
        <taxon>Neisseriales</taxon>
        <taxon>Neisseriaceae</taxon>
        <taxon>Neisseria</taxon>
    </lineage>
</organism>
<proteinExistence type="predicted"/>
<keyword evidence="2" id="KW-1185">Reference proteome</keyword>
<dbReference type="KEGG" id="nme:NMB0328"/>
<dbReference type="InParanoid" id="Q9K156"/>
<evidence type="ECO:0000313" key="2">
    <source>
        <dbReference type="Proteomes" id="UP000000425"/>
    </source>
</evidence>
<gene>
    <name evidence="1" type="ordered locus">NMB0328</name>
</gene>
<evidence type="ECO:0000313" key="1">
    <source>
        <dbReference type="EMBL" id="AAF40772.1"/>
    </source>
</evidence>
<protein>
    <submittedName>
        <fullName evidence="1">Uncharacterized protein</fullName>
    </submittedName>
</protein>
<dbReference type="AlphaFoldDB" id="Q9K156"/>
<sequence>MLREVSDIRPFSVGGLFCHLKTFSSCLKNRPLGR</sequence>
<dbReference type="HOGENOM" id="CLU_3374788_0_0_4"/>
<reference evidence="1 2" key="1">
    <citation type="journal article" date="2000" name="Science">
        <title>Complete genome sequence of Neisseria meningitidis serogroup B strain MC58.</title>
        <authorList>
            <person name="Tettelin H."/>
            <person name="Saunders N.J."/>
            <person name="Heidelberg J."/>
            <person name="Jeffries A.C."/>
            <person name="Nelson K.E."/>
            <person name="Eisen J.A."/>
            <person name="Ketchum K.A."/>
            <person name="Hood D.W."/>
            <person name="Peden J.F."/>
            <person name="Dodson R.J."/>
            <person name="Nelson W.C."/>
            <person name="Gwinn M.L."/>
            <person name="DeBoy R."/>
            <person name="Peterson J.D."/>
            <person name="Hickey E.K."/>
            <person name="Haft D.H."/>
            <person name="Salzberg S.L."/>
            <person name="White O."/>
            <person name="Fleischmann R.D."/>
            <person name="Dougherty B.A."/>
            <person name="Mason T."/>
            <person name="Ciecko A."/>
            <person name="Parksey D.S."/>
            <person name="Blair E."/>
            <person name="Cittone H."/>
            <person name="Clark E.B."/>
            <person name="Cotton M.D."/>
            <person name="Utterback T.R."/>
            <person name="Khouri H."/>
            <person name="Qin H."/>
            <person name="Vamathevan J."/>
            <person name="Gill J."/>
            <person name="Scarlato V."/>
            <person name="Masignani V."/>
            <person name="Pizza M."/>
            <person name="Grandi G."/>
            <person name="Sun L."/>
            <person name="Smith H.O."/>
            <person name="Fraser C.M."/>
            <person name="Moxon E.R."/>
            <person name="Rappuoli R."/>
            <person name="Venter J.C."/>
        </authorList>
    </citation>
    <scope>NUCLEOTIDE SEQUENCE [LARGE SCALE GENOMIC DNA]</scope>
    <source>
        <strain evidence="2">ATCC BAA-335 / MC58</strain>
    </source>
</reference>